<comment type="caution">
    <text evidence="1">The sequence shown here is derived from an EMBL/GenBank/DDBJ whole genome shotgun (WGS) entry which is preliminary data.</text>
</comment>
<dbReference type="EMBL" id="CAXAMN010021068">
    <property type="protein sequence ID" value="CAK9057020.1"/>
    <property type="molecule type" value="Genomic_DNA"/>
</dbReference>
<name>A0ABP0N433_9DINO</name>
<accession>A0ABP0N433</accession>
<sequence>MGQTIDSAVFELEGGGKLPGAARVCLAGTSTQKMELVGRLKSAALEALRRHHWDAAASLLVDLPHAHLWREDLIEAAEYLLRSSCLSANLSALTLWTRLLSELRPPAADAAVLRRAWLRFWPSALYAARWREGPVAKA</sequence>
<evidence type="ECO:0000313" key="2">
    <source>
        <dbReference type="Proteomes" id="UP001642484"/>
    </source>
</evidence>
<gene>
    <name evidence="1" type="ORF">CCMP2556_LOCUS28176</name>
</gene>
<proteinExistence type="predicted"/>
<protein>
    <submittedName>
        <fullName evidence="1">Uncharacterized protein</fullName>
    </submittedName>
</protein>
<reference evidence="1 2" key="1">
    <citation type="submission" date="2024-02" db="EMBL/GenBank/DDBJ databases">
        <authorList>
            <person name="Chen Y."/>
            <person name="Shah S."/>
            <person name="Dougan E. K."/>
            <person name="Thang M."/>
            <person name="Chan C."/>
        </authorList>
    </citation>
    <scope>NUCLEOTIDE SEQUENCE [LARGE SCALE GENOMIC DNA]</scope>
</reference>
<keyword evidence="2" id="KW-1185">Reference proteome</keyword>
<evidence type="ECO:0000313" key="1">
    <source>
        <dbReference type="EMBL" id="CAK9057020.1"/>
    </source>
</evidence>
<organism evidence="1 2">
    <name type="scientific">Durusdinium trenchii</name>
    <dbReference type="NCBI Taxonomy" id="1381693"/>
    <lineage>
        <taxon>Eukaryota</taxon>
        <taxon>Sar</taxon>
        <taxon>Alveolata</taxon>
        <taxon>Dinophyceae</taxon>
        <taxon>Suessiales</taxon>
        <taxon>Symbiodiniaceae</taxon>
        <taxon>Durusdinium</taxon>
    </lineage>
</organism>
<dbReference type="Proteomes" id="UP001642484">
    <property type="component" value="Unassembled WGS sequence"/>
</dbReference>